<keyword evidence="3 4" id="KW-0560">Oxidoreductase</keyword>
<dbReference type="Pfam" id="PF01593">
    <property type="entry name" value="Amino_oxidase"/>
    <property type="match status" value="1"/>
</dbReference>
<evidence type="ECO:0000313" key="7">
    <source>
        <dbReference type="Proteomes" id="UP001501035"/>
    </source>
</evidence>
<keyword evidence="7" id="KW-1185">Reference proteome</keyword>
<accession>A0ABP6LB14</accession>
<comment type="similarity">
    <text evidence="4">Belongs to the carotenoid/retinoid oxidoreductase family.</text>
</comment>
<gene>
    <name evidence="6" type="primary">crtI</name>
    <name evidence="6" type="ORF">GCM10010528_18240</name>
</gene>
<dbReference type="InterPro" id="IPR036188">
    <property type="entry name" value="FAD/NAD-bd_sf"/>
</dbReference>
<proteinExistence type="inferred from homology"/>
<dbReference type="NCBIfam" id="TIGR02734">
    <property type="entry name" value="crtI_fam"/>
    <property type="match status" value="1"/>
</dbReference>
<evidence type="ECO:0000256" key="3">
    <source>
        <dbReference type="ARBA" id="ARBA00023002"/>
    </source>
</evidence>
<dbReference type="PRINTS" id="PR00419">
    <property type="entry name" value="ADXRDTASE"/>
</dbReference>
<organism evidence="6 7">
    <name type="scientific">Gordonia defluvii</name>
    <dbReference type="NCBI Taxonomy" id="283718"/>
    <lineage>
        <taxon>Bacteria</taxon>
        <taxon>Bacillati</taxon>
        <taxon>Actinomycetota</taxon>
        <taxon>Actinomycetes</taxon>
        <taxon>Mycobacteriales</taxon>
        <taxon>Gordoniaceae</taxon>
        <taxon>Gordonia</taxon>
    </lineage>
</organism>
<dbReference type="PANTHER" id="PTHR43734">
    <property type="entry name" value="PHYTOENE DESATURASE"/>
    <property type="match status" value="1"/>
</dbReference>
<comment type="pathway">
    <text evidence="1 4">Carotenoid biosynthesis.</text>
</comment>
<dbReference type="Gene3D" id="3.50.50.60">
    <property type="entry name" value="FAD/NAD(P)-binding domain"/>
    <property type="match status" value="2"/>
</dbReference>
<dbReference type="EMBL" id="BAAAVS010000024">
    <property type="protein sequence ID" value="GAA3038028.1"/>
    <property type="molecule type" value="Genomic_DNA"/>
</dbReference>
<dbReference type="RefSeq" id="WP_290705579.1">
    <property type="nucleotide sequence ID" value="NZ_BAAAVS010000024.1"/>
</dbReference>
<dbReference type="PANTHER" id="PTHR43734:SF1">
    <property type="entry name" value="PHYTOENE DESATURASE"/>
    <property type="match status" value="1"/>
</dbReference>
<reference evidence="7" key="1">
    <citation type="journal article" date="2019" name="Int. J. Syst. Evol. Microbiol.">
        <title>The Global Catalogue of Microorganisms (GCM) 10K type strain sequencing project: providing services to taxonomists for standard genome sequencing and annotation.</title>
        <authorList>
            <consortium name="The Broad Institute Genomics Platform"/>
            <consortium name="The Broad Institute Genome Sequencing Center for Infectious Disease"/>
            <person name="Wu L."/>
            <person name="Ma J."/>
        </authorList>
    </citation>
    <scope>NUCLEOTIDE SEQUENCE [LARGE SCALE GENOMIC DNA]</scope>
    <source>
        <strain evidence="7">JCM 14234</strain>
    </source>
</reference>
<evidence type="ECO:0000259" key="5">
    <source>
        <dbReference type="Pfam" id="PF01593"/>
    </source>
</evidence>
<dbReference type="InterPro" id="IPR014105">
    <property type="entry name" value="Carotenoid/retinoid_OxRdtase"/>
</dbReference>
<evidence type="ECO:0000256" key="2">
    <source>
        <dbReference type="ARBA" id="ARBA00022746"/>
    </source>
</evidence>
<comment type="caution">
    <text evidence="6">The sequence shown here is derived from an EMBL/GenBank/DDBJ whole genome shotgun (WGS) entry which is preliminary data.</text>
</comment>
<dbReference type="InterPro" id="IPR002937">
    <property type="entry name" value="Amino_oxidase"/>
</dbReference>
<sequence length="521" mass="54925">MHHPRRISGPTARVVIIGAGLAGLSAALHLRGAGHEVTVLESADVPGGLVRTDALTAADGSTHRFDTGATILTMPDLALDALAAAGVDRADAQARLDLRRVDPSYLARFADGTELAVAADRARRVEAVAQAFGTTAAAGTEQLSDWLQALYDVEFPTFIDRNHDRLIDFLRGDTASATRTLVRLGAVRGLTGAINRFVTDDRLQRVFSFQSLYAGVSPARAAAIYGVIAHMDIGMGVSYPAAGMGRLPAVLAGALVDAGVDLRYSTTARRLIRRNRRATGVVVTAAGGRDEVVAADAVVAACGRSSLTGLLGASPRRRIRYSPSAVVAHLAVDIATTSTWPGDHHTIDFGARWEETFAQIVPRRRGRGEVMTDPSVLLTRPAVTAPEVFITSGRESVSVLWPCPNLEAAALPWPSAATGYVARSLGLLADRGYTGITDAEVLRIDTPSTWADRGYAAGTPFAAAHTVRQTGPLRTANLAPGWENLVLAGADTVPGVGIPPVLVSGRLAADRITPMPERTPW</sequence>
<protein>
    <submittedName>
        <fullName evidence="6">Phytoene desaturase family protein</fullName>
    </submittedName>
</protein>
<feature type="domain" description="Amine oxidase" evidence="5">
    <location>
        <begin position="21"/>
        <end position="341"/>
    </location>
</feature>
<name>A0ABP6LB14_9ACTN</name>
<keyword evidence="2 4" id="KW-0125">Carotenoid biosynthesis</keyword>
<dbReference type="SUPFAM" id="SSF51905">
    <property type="entry name" value="FAD/NAD(P)-binding domain"/>
    <property type="match status" value="1"/>
</dbReference>
<evidence type="ECO:0000256" key="1">
    <source>
        <dbReference type="ARBA" id="ARBA00004829"/>
    </source>
</evidence>
<evidence type="ECO:0000313" key="6">
    <source>
        <dbReference type="EMBL" id="GAA3038028.1"/>
    </source>
</evidence>
<evidence type="ECO:0000256" key="4">
    <source>
        <dbReference type="RuleBase" id="RU362075"/>
    </source>
</evidence>
<dbReference type="Proteomes" id="UP001501035">
    <property type="component" value="Unassembled WGS sequence"/>
</dbReference>